<dbReference type="InterPro" id="IPR016169">
    <property type="entry name" value="FAD-bd_PCMH_sub2"/>
</dbReference>
<feature type="transmembrane region" description="Helical" evidence="9">
    <location>
        <begin position="102"/>
        <end position="126"/>
    </location>
</feature>
<evidence type="ECO:0000256" key="1">
    <source>
        <dbReference type="ARBA" id="ARBA00004141"/>
    </source>
</evidence>
<evidence type="ECO:0000256" key="3">
    <source>
        <dbReference type="ARBA" id="ARBA00022692"/>
    </source>
</evidence>
<reference evidence="11 12" key="1">
    <citation type="submission" date="2023-07" db="EMBL/GenBank/DDBJ databases">
        <title>Genomic Encyclopedia of Type Strains, Phase IV (KMG-IV): sequencing the most valuable type-strain genomes for metagenomic binning, comparative biology and taxonomic classification.</title>
        <authorList>
            <person name="Goeker M."/>
        </authorList>
    </citation>
    <scope>NUCLEOTIDE SEQUENCE [LARGE SCALE GENOMIC DNA]</scope>
    <source>
        <strain evidence="11 12">DSM 16980</strain>
    </source>
</reference>
<dbReference type="InterPro" id="IPR005170">
    <property type="entry name" value="Transptr-assoc_dom"/>
</dbReference>
<dbReference type="Pfam" id="PF03471">
    <property type="entry name" value="CorC_HlyC"/>
    <property type="match status" value="1"/>
</dbReference>
<dbReference type="InterPro" id="IPR036318">
    <property type="entry name" value="FAD-bd_PCMH-like_sf"/>
</dbReference>
<dbReference type="SUPFAM" id="SSF54631">
    <property type="entry name" value="CBS-domain pair"/>
    <property type="match status" value="1"/>
</dbReference>
<name>A0ABT9Y4D0_9FIRM</name>
<keyword evidence="5 9" id="KW-1133">Transmembrane helix</keyword>
<keyword evidence="6 8" id="KW-0129">CBS domain</keyword>
<organism evidence="11 12">
    <name type="scientific">Pectinatus haikarae</name>
    <dbReference type="NCBI Taxonomy" id="349096"/>
    <lineage>
        <taxon>Bacteria</taxon>
        <taxon>Bacillati</taxon>
        <taxon>Bacillota</taxon>
        <taxon>Negativicutes</taxon>
        <taxon>Selenomonadales</taxon>
        <taxon>Selenomonadaceae</taxon>
        <taxon>Pectinatus</taxon>
    </lineage>
</organism>
<feature type="transmembrane region" description="Helical" evidence="9">
    <location>
        <begin position="72"/>
        <end position="90"/>
    </location>
</feature>
<dbReference type="Gene3D" id="3.10.580.10">
    <property type="entry name" value="CBS-domain"/>
    <property type="match status" value="1"/>
</dbReference>
<evidence type="ECO:0000259" key="10">
    <source>
        <dbReference type="PROSITE" id="PS51371"/>
    </source>
</evidence>
<dbReference type="PROSITE" id="PS51371">
    <property type="entry name" value="CBS"/>
    <property type="match status" value="1"/>
</dbReference>
<comment type="similarity">
    <text evidence="2">Belongs to the UPF0053 family.</text>
</comment>
<comment type="caution">
    <text evidence="11">The sequence shown here is derived from an EMBL/GenBank/DDBJ whole genome shotgun (WGS) entry which is preliminary data.</text>
</comment>
<dbReference type="Gene3D" id="3.30.465.10">
    <property type="match status" value="1"/>
</dbReference>
<dbReference type="InterPro" id="IPR000644">
    <property type="entry name" value="CBS_dom"/>
</dbReference>
<dbReference type="InterPro" id="IPR044751">
    <property type="entry name" value="Ion_transp-like_CBS"/>
</dbReference>
<protein>
    <submittedName>
        <fullName evidence="11">Hemolysin</fullName>
    </submittedName>
</protein>
<dbReference type="RefSeq" id="WP_196605850.1">
    <property type="nucleotide sequence ID" value="NZ_CP116940.1"/>
</dbReference>
<dbReference type="Pfam" id="PF00571">
    <property type="entry name" value="CBS"/>
    <property type="match status" value="1"/>
</dbReference>
<evidence type="ECO:0000256" key="4">
    <source>
        <dbReference type="ARBA" id="ARBA00022737"/>
    </source>
</evidence>
<dbReference type="PANTHER" id="PTHR22777">
    <property type="entry name" value="HEMOLYSIN-RELATED"/>
    <property type="match status" value="1"/>
</dbReference>
<evidence type="ECO:0000256" key="6">
    <source>
        <dbReference type="ARBA" id="ARBA00023122"/>
    </source>
</evidence>
<evidence type="ECO:0000256" key="7">
    <source>
        <dbReference type="ARBA" id="ARBA00023136"/>
    </source>
</evidence>
<dbReference type="Proteomes" id="UP001239167">
    <property type="component" value="Unassembled WGS sequence"/>
</dbReference>
<sequence length="437" mass="50320">MDIPETNLLLILIFVLLFCNSFLILLRTALVEAHKNQLDKTIANNDHRFEKACNLIDDPDEVVSGLIICSNVCHFAIGLSVGMIIIPYLYFFLQKTVPFVPYIYEITFIFSILFSLLLSILLGTLLPKKIAQIRPEYYLVKYTGFFFAFHRVTRPIINMLSHTANMILMITGTNPPDNESVTEDEVKDLIERATEEGTLEKAEQDMVDSIFHMSDQTAYSLMTPRTQINWLDIKDSMSVNMQIIKDTSDDIFLIGEDNLDNLIGIIYAKDILRAAIDNDLNDLEKFIKKPIFIPRSMETFRVLEKFRQNNVNEAVVADEYGGVLGLITLKDIIEEIIGDISYPKEDDSSQIVQRDENSWYVDGLYDIDDFKEKFDLDELPGEERAHYQTIGGFLLSYFGYIPKTAEYKIWNNLRFEVADMDRNRVDKILVTKLFIGK</sequence>
<proteinExistence type="inferred from homology"/>
<evidence type="ECO:0000313" key="12">
    <source>
        <dbReference type="Proteomes" id="UP001239167"/>
    </source>
</evidence>
<evidence type="ECO:0000313" key="11">
    <source>
        <dbReference type="EMBL" id="MDQ0202411.1"/>
    </source>
</evidence>
<comment type="subcellular location">
    <subcellularLocation>
        <location evidence="1">Membrane</location>
        <topology evidence="1">Multi-pass membrane protein</topology>
    </subcellularLocation>
</comment>
<accession>A0ABT9Y4D0</accession>
<feature type="transmembrane region" description="Helical" evidence="9">
    <location>
        <begin position="6"/>
        <end position="26"/>
    </location>
</feature>
<evidence type="ECO:0000256" key="9">
    <source>
        <dbReference type="SAM" id="Phobius"/>
    </source>
</evidence>
<dbReference type="SMART" id="SM01091">
    <property type="entry name" value="CorC_HlyC"/>
    <property type="match status" value="1"/>
</dbReference>
<keyword evidence="3 9" id="KW-0812">Transmembrane</keyword>
<gene>
    <name evidence="11" type="ORF">J2S01_000096</name>
</gene>
<dbReference type="CDD" id="cd04590">
    <property type="entry name" value="CBS_pair_CorC_HlyC_assoc"/>
    <property type="match status" value="1"/>
</dbReference>
<evidence type="ECO:0000256" key="5">
    <source>
        <dbReference type="ARBA" id="ARBA00022989"/>
    </source>
</evidence>
<evidence type="ECO:0000256" key="2">
    <source>
        <dbReference type="ARBA" id="ARBA00006337"/>
    </source>
</evidence>
<dbReference type="EMBL" id="JAUSUE010000001">
    <property type="protein sequence ID" value="MDQ0202411.1"/>
    <property type="molecule type" value="Genomic_DNA"/>
</dbReference>
<keyword evidence="4" id="KW-0677">Repeat</keyword>
<dbReference type="InterPro" id="IPR002550">
    <property type="entry name" value="CNNM"/>
</dbReference>
<keyword evidence="7 9" id="KW-0472">Membrane</keyword>
<dbReference type="PANTHER" id="PTHR22777:SF17">
    <property type="entry name" value="UPF0053 PROTEIN SLL0260"/>
    <property type="match status" value="1"/>
</dbReference>
<keyword evidence="12" id="KW-1185">Reference proteome</keyword>
<dbReference type="SUPFAM" id="SSF56176">
    <property type="entry name" value="FAD-binding/transporter-associated domain-like"/>
    <property type="match status" value="1"/>
</dbReference>
<evidence type="ECO:0000256" key="8">
    <source>
        <dbReference type="PROSITE-ProRule" id="PRU00703"/>
    </source>
</evidence>
<feature type="domain" description="CBS" evidence="10">
    <location>
        <begin position="286"/>
        <end position="348"/>
    </location>
</feature>
<dbReference type="Pfam" id="PF01595">
    <property type="entry name" value="CNNM"/>
    <property type="match status" value="1"/>
</dbReference>
<dbReference type="InterPro" id="IPR046342">
    <property type="entry name" value="CBS_dom_sf"/>
</dbReference>